<dbReference type="EMBL" id="CBTJ020000118">
    <property type="protein sequence ID" value="CDI04753.1"/>
    <property type="molecule type" value="Genomic_DNA"/>
</dbReference>
<keyword evidence="2" id="KW-1185">Reference proteome</keyword>
<evidence type="ECO:0000313" key="2">
    <source>
        <dbReference type="Proteomes" id="UP000035760"/>
    </source>
</evidence>
<evidence type="ECO:0000313" key="1">
    <source>
        <dbReference type="EMBL" id="CDI04753.1"/>
    </source>
</evidence>
<reference evidence="1" key="1">
    <citation type="submission" date="2013-07" db="EMBL/GenBank/DDBJ databases">
        <authorList>
            <person name="McIlroy S."/>
        </authorList>
    </citation>
    <scope>NUCLEOTIDE SEQUENCE [LARGE SCALE GENOMIC DNA]</scope>
    <source>
        <strain evidence="1">Run_A_D11</strain>
    </source>
</reference>
<dbReference type="Proteomes" id="UP000035760">
    <property type="component" value="Unassembled WGS sequence"/>
</dbReference>
<proteinExistence type="predicted"/>
<organism evidence="1 2">
    <name type="scientific">Candidatus Competibacter denitrificans Run_A_D11</name>
    <dbReference type="NCBI Taxonomy" id="1400863"/>
    <lineage>
        <taxon>Bacteria</taxon>
        <taxon>Pseudomonadati</taxon>
        <taxon>Pseudomonadota</taxon>
        <taxon>Gammaproteobacteria</taxon>
        <taxon>Candidatus Competibacteraceae</taxon>
        <taxon>Candidatus Competibacter</taxon>
    </lineage>
</organism>
<comment type="caution">
    <text evidence="1">The sequence shown here is derived from an EMBL/GenBank/DDBJ whole genome shotgun (WGS) entry which is preliminary data.</text>
</comment>
<accession>W6MEK1</accession>
<gene>
    <name evidence="1" type="ORF">BN873_p60013</name>
</gene>
<dbReference type="AlphaFoldDB" id="W6MEK1"/>
<sequence length="41" mass="4926">MKILPMTEIFCDIDDFYQEYGSHPRPLDRGRARPSLHCFLR</sequence>
<protein>
    <submittedName>
        <fullName evidence="1">Uncharacterized protein</fullName>
    </submittedName>
</protein>
<reference evidence="1" key="2">
    <citation type="submission" date="2014-03" db="EMBL/GenBank/DDBJ databases">
        <title>Candidatus Competibacter-lineage genomes retrieved from metagenomes reveal functional metabolic diversity.</title>
        <authorList>
            <person name="McIlroy S.J."/>
            <person name="Albertsen M."/>
            <person name="Andresen E.K."/>
            <person name="Saunders A.M."/>
            <person name="Kristiansen R."/>
            <person name="Stokholm-Bjerregaard M."/>
            <person name="Nielsen K.L."/>
            <person name="Nielsen P.H."/>
        </authorList>
    </citation>
    <scope>NUCLEOTIDE SEQUENCE</scope>
    <source>
        <strain evidence="1">Run_A_D11</strain>
    </source>
</reference>
<name>W6MEK1_9GAMM</name>